<dbReference type="AlphaFoldDB" id="A0A239LZT5"/>
<accession>A0A239LZT5</accession>
<dbReference type="Pfam" id="PF21833">
    <property type="entry name" value="DUF6893"/>
    <property type="match status" value="1"/>
</dbReference>
<name>A0A239LZT5_9ACTN</name>
<protein>
    <submittedName>
        <fullName evidence="1">Uncharacterized protein</fullName>
    </submittedName>
</protein>
<evidence type="ECO:0000313" key="2">
    <source>
        <dbReference type="Proteomes" id="UP000198280"/>
    </source>
</evidence>
<sequence length="34" mass="3773">MWKIALSAVGAAVAVLAMSRVLPDVKRYMHIRSM</sequence>
<evidence type="ECO:0000313" key="1">
    <source>
        <dbReference type="EMBL" id="SNT35905.1"/>
    </source>
</evidence>
<organism evidence="1 2">
    <name type="scientific">Actinacidiphila glaucinigra</name>
    <dbReference type="NCBI Taxonomy" id="235986"/>
    <lineage>
        <taxon>Bacteria</taxon>
        <taxon>Bacillati</taxon>
        <taxon>Actinomycetota</taxon>
        <taxon>Actinomycetes</taxon>
        <taxon>Kitasatosporales</taxon>
        <taxon>Streptomycetaceae</taxon>
        <taxon>Actinacidiphila</taxon>
    </lineage>
</organism>
<reference evidence="1 2" key="1">
    <citation type="submission" date="2017-06" db="EMBL/GenBank/DDBJ databases">
        <authorList>
            <person name="Kim H.J."/>
            <person name="Triplett B.A."/>
        </authorList>
    </citation>
    <scope>NUCLEOTIDE SEQUENCE [LARGE SCALE GENOMIC DNA]</scope>
    <source>
        <strain evidence="1 2">CGMCC 4.1858</strain>
    </source>
</reference>
<dbReference type="EMBL" id="FZOF01000022">
    <property type="protein sequence ID" value="SNT35905.1"/>
    <property type="molecule type" value="Genomic_DNA"/>
</dbReference>
<gene>
    <name evidence="1" type="ORF">SAMN05216252_12237</name>
</gene>
<keyword evidence="2" id="KW-1185">Reference proteome</keyword>
<dbReference type="InterPro" id="IPR054188">
    <property type="entry name" value="DUF6893"/>
</dbReference>
<dbReference type="Proteomes" id="UP000198280">
    <property type="component" value="Unassembled WGS sequence"/>
</dbReference>
<proteinExistence type="predicted"/>
<dbReference type="RefSeq" id="WP_375819996.1">
    <property type="nucleotide sequence ID" value="NZ_CP109201.1"/>
</dbReference>